<keyword evidence="1" id="KW-1133">Transmembrane helix</keyword>
<name>A0A1G6N9R3_9BACL</name>
<protein>
    <recommendedName>
        <fullName evidence="4">DUF4367 domain-containing protein</fullName>
    </recommendedName>
</protein>
<sequence length="171" mass="19640">MMWKWEERVWDLNQFRGISLRYLWVIIAILIMTGCNATPSDQRKHATPCTNIRTAVKKFPKQVELPTELPFKVDEQSACLINWEGRDYISLNIAYRNHSIPSKVSLVIIDSDSNVLPSGGPIQSISLKSGLQAKHWSNHSAEFLFWEKGDLYYKLIVIGGKNRIDIFTSMI</sequence>
<proteinExistence type="predicted"/>
<keyword evidence="3" id="KW-1185">Reference proteome</keyword>
<evidence type="ECO:0000313" key="3">
    <source>
        <dbReference type="Proteomes" id="UP000199387"/>
    </source>
</evidence>
<evidence type="ECO:0008006" key="4">
    <source>
        <dbReference type="Google" id="ProtNLM"/>
    </source>
</evidence>
<dbReference type="EMBL" id="FMZA01000012">
    <property type="protein sequence ID" value="SDC64612.1"/>
    <property type="molecule type" value="Genomic_DNA"/>
</dbReference>
<evidence type="ECO:0000313" key="2">
    <source>
        <dbReference type="EMBL" id="SDC64612.1"/>
    </source>
</evidence>
<keyword evidence="1" id="KW-0472">Membrane</keyword>
<feature type="transmembrane region" description="Helical" evidence="1">
    <location>
        <begin position="20"/>
        <end position="38"/>
    </location>
</feature>
<gene>
    <name evidence="2" type="ORF">SAMN04488112_11267</name>
</gene>
<accession>A0A1G6N9R3</accession>
<reference evidence="2 3" key="1">
    <citation type="submission" date="2016-10" db="EMBL/GenBank/DDBJ databases">
        <authorList>
            <person name="de Groot N.N."/>
        </authorList>
    </citation>
    <scope>NUCLEOTIDE SEQUENCE [LARGE SCALE GENOMIC DNA]</scope>
    <source>
        <strain evidence="2 3">DSM 45514</strain>
    </source>
</reference>
<dbReference type="Proteomes" id="UP000199387">
    <property type="component" value="Unassembled WGS sequence"/>
</dbReference>
<dbReference type="AlphaFoldDB" id="A0A1G6N9R3"/>
<evidence type="ECO:0000256" key="1">
    <source>
        <dbReference type="SAM" id="Phobius"/>
    </source>
</evidence>
<organism evidence="2 3">
    <name type="scientific">Melghirimyces thermohalophilus</name>
    <dbReference type="NCBI Taxonomy" id="1236220"/>
    <lineage>
        <taxon>Bacteria</taxon>
        <taxon>Bacillati</taxon>
        <taxon>Bacillota</taxon>
        <taxon>Bacilli</taxon>
        <taxon>Bacillales</taxon>
        <taxon>Thermoactinomycetaceae</taxon>
        <taxon>Melghirimyces</taxon>
    </lineage>
</organism>
<dbReference type="PROSITE" id="PS51257">
    <property type="entry name" value="PROKAR_LIPOPROTEIN"/>
    <property type="match status" value="1"/>
</dbReference>
<keyword evidence="1" id="KW-0812">Transmembrane</keyword>